<reference evidence="2 3" key="1">
    <citation type="submission" date="2021-11" db="EMBL/GenBank/DDBJ databases">
        <authorList>
            <person name="Depoorter E."/>
        </authorList>
    </citation>
    <scope>NUCLEOTIDE SEQUENCE [LARGE SCALE GENOMIC DNA]</scope>
    <source>
        <strain evidence="2 3">LMG 24289</strain>
    </source>
</reference>
<dbReference type="EMBL" id="CAKKNS010000001">
    <property type="protein sequence ID" value="CAH0415941.1"/>
    <property type="molecule type" value="Genomic_DNA"/>
</dbReference>
<dbReference type="RefSeq" id="WP_230096012.1">
    <property type="nucleotide sequence ID" value="NZ_CAKKNS010000001.1"/>
</dbReference>
<evidence type="ECO:0008006" key="4">
    <source>
        <dbReference type="Google" id="ProtNLM"/>
    </source>
</evidence>
<evidence type="ECO:0000256" key="1">
    <source>
        <dbReference type="SAM" id="MobiDB-lite"/>
    </source>
</evidence>
<evidence type="ECO:0000313" key="3">
    <source>
        <dbReference type="Proteomes" id="UP000789707"/>
    </source>
</evidence>
<protein>
    <recommendedName>
        <fullName evidence="4">Phage recombination protein Bet</fullName>
    </recommendedName>
</protein>
<dbReference type="InterPro" id="IPR018330">
    <property type="entry name" value="RecT_fam"/>
</dbReference>
<feature type="region of interest" description="Disordered" evidence="1">
    <location>
        <begin position="227"/>
        <end position="280"/>
    </location>
</feature>
<name>A0ABM8Z410_9LACO</name>
<organism evidence="2 3">
    <name type="scientific">Periweissella fabaria</name>
    <dbReference type="NCBI Taxonomy" id="546157"/>
    <lineage>
        <taxon>Bacteria</taxon>
        <taxon>Bacillati</taxon>
        <taxon>Bacillota</taxon>
        <taxon>Bacilli</taxon>
        <taxon>Lactobacillales</taxon>
        <taxon>Lactobacillaceae</taxon>
        <taxon>Periweissella</taxon>
    </lineage>
</organism>
<dbReference type="Pfam" id="PF03837">
    <property type="entry name" value="RecT"/>
    <property type="match status" value="1"/>
</dbReference>
<evidence type="ECO:0000313" key="2">
    <source>
        <dbReference type="EMBL" id="CAH0415941.1"/>
    </source>
</evidence>
<dbReference type="InterPro" id="IPR010183">
    <property type="entry name" value="Phage_lambda_Bet"/>
</dbReference>
<gene>
    <name evidence="2" type="ORF">WFA24289_00239</name>
</gene>
<feature type="compositionally biased region" description="Acidic residues" evidence="1">
    <location>
        <begin position="259"/>
        <end position="280"/>
    </location>
</feature>
<sequence length="280" mass="31776">MTTQPMQAPQTEKQDKMTSYEVNGNEVKLSMNFVRMNLVSGDNNAQNSVTESELTNFIMLAKHNRLDPFLKECYLVKFAGRPAQMIVSKEAFMKRAESNENYEGFEAGVILLRNNEIVEQKGSFFLSDDKIVGGWAKVYRKDRKFPIESQISMQEFSKGQATWKNMPATMIRKTAIVNALREAFPQSLGAMYTEDDRALDDKTPASEEVGQAKAENLVNKFKKKNVKQEERKAEVVEGEVVTSEQTNNDSVDEQNVHEDSDELDTEEINLLGEEYDSNAD</sequence>
<accession>A0ABM8Z410</accession>
<dbReference type="Proteomes" id="UP000789707">
    <property type="component" value="Unassembled WGS sequence"/>
</dbReference>
<dbReference type="NCBIfam" id="TIGR01913">
    <property type="entry name" value="bet_lambda"/>
    <property type="match status" value="1"/>
</dbReference>
<proteinExistence type="predicted"/>
<comment type="caution">
    <text evidence="2">The sequence shown here is derived from an EMBL/GenBank/DDBJ whole genome shotgun (WGS) entry which is preliminary data.</text>
</comment>
<keyword evidence="3" id="KW-1185">Reference proteome</keyword>